<sequence length="90" mass="10540">MNSSEGHRYDYRNRYRTALVKGFVLPRPGASREPLPTSQRRNRRLKASSKPFKLTLVKDRLFDSPTVRIRYVLLATVQFSRKHHTLNLAT</sequence>
<gene>
    <name evidence="1" type="ORF">EVAR_58985_1</name>
</gene>
<keyword evidence="2" id="KW-1185">Reference proteome</keyword>
<name>A0A4C1YHK9_EUMVA</name>
<protein>
    <submittedName>
        <fullName evidence="1">Uncharacterized protein</fullName>
    </submittedName>
</protein>
<accession>A0A4C1YHK9</accession>
<evidence type="ECO:0000313" key="1">
    <source>
        <dbReference type="EMBL" id="GBP74484.1"/>
    </source>
</evidence>
<evidence type="ECO:0000313" key="2">
    <source>
        <dbReference type="Proteomes" id="UP000299102"/>
    </source>
</evidence>
<reference evidence="1 2" key="1">
    <citation type="journal article" date="2019" name="Commun. Biol.">
        <title>The bagworm genome reveals a unique fibroin gene that provides high tensile strength.</title>
        <authorList>
            <person name="Kono N."/>
            <person name="Nakamura H."/>
            <person name="Ohtoshi R."/>
            <person name="Tomita M."/>
            <person name="Numata K."/>
            <person name="Arakawa K."/>
        </authorList>
    </citation>
    <scope>NUCLEOTIDE SEQUENCE [LARGE SCALE GENOMIC DNA]</scope>
</reference>
<organism evidence="1 2">
    <name type="scientific">Eumeta variegata</name>
    <name type="common">Bagworm moth</name>
    <name type="synonym">Eumeta japonica</name>
    <dbReference type="NCBI Taxonomy" id="151549"/>
    <lineage>
        <taxon>Eukaryota</taxon>
        <taxon>Metazoa</taxon>
        <taxon>Ecdysozoa</taxon>
        <taxon>Arthropoda</taxon>
        <taxon>Hexapoda</taxon>
        <taxon>Insecta</taxon>
        <taxon>Pterygota</taxon>
        <taxon>Neoptera</taxon>
        <taxon>Endopterygota</taxon>
        <taxon>Lepidoptera</taxon>
        <taxon>Glossata</taxon>
        <taxon>Ditrysia</taxon>
        <taxon>Tineoidea</taxon>
        <taxon>Psychidae</taxon>
        <taxon>Oiketicinae</taxon>
        <taxon>Eumeta</taxon>
    </lineage>
</organism>
<proteinExistence type="predicted"/>
<dbReference type="AlphaFoldDB" id="A0A4C1YHK9"/>
<dbReference type="EMBL" id="BGZK01001209">
    <property type="protein sequence ID" value="GBP74484.1"/>
    <property type="molecule type" value="Genomic_DNA"/>
</dbReference>
<dbReference type="Proteomes" id="UP000299102">
    <property type="component" value="Unassembled WGS sequence"/>
</dbReference>
<comment type="caution">
    <text evidence="1">The sequence shown here is derived from an EMBL/GenBank/DDBJ whole genome shotgun (WGS) entry which is preliminary data.</text>
</comment>